<dbReference type="GeneID" id="81208288"/>
<sequence>MADATDASDDSRRAAALVDAFTTEPMAGNAAGVVADADGLDGEQMQAIANELGASETAFLRPSSEADRRVRYFTPTTEVDLCGHATVAAHARLFETGAIGPGTHSLETNVGVIEIEVTDEGRVWMTQNSPTVYEVDVEYDRLGDVLGVTPEAFRDVGAELPVAYASSGLPFLVVPVNFLEHLGDMEPNFDAVAALADEHDAAGVYAFTFDALGPDSTAHGRCFVPGSGIDEDPVTGTASGACGAYLDHFAAFSGGDTSAVPGSAAATDGDAGPDGDAGTPDELVFEQGHYVDRPGTVRVRAGTAGGDGGAPIVGGDAVTAFEGTIRVPEGEADEIIEV</sequence>
<dbReference type="PIRSF" id="PIRSF016184">
    <property type="entry name" value="PhzC_PhzF"/>
    <property type="match status" value="1"/>
</dbReference>
<dbReference type="RefSeq" id="WP_284062126.1">
    <property type="nucleotide sequence ID" value="NZ_CP126158.1"/>
</dbReference>
<name>A0ABD5T9H2_9EURY</name>
<dbReference type="Gene3D" id="3.10.310.10">
    <property type="entry name" value="Diaminopimelate Epimerase, Chain A, domain 1"/>
    <property type="match status" value="2"/>
</dbReference>
<reference evidence="3 4" key="1">
    <citation type="journal article" date="2019" name="Int. J. Syst. Evol. Microbiol.">
        <title>The Global Catalogue of Microorganisms (GCM) 10K type strain sequencing project: providing services to taxonomists for standard genome sequencing and annotation.</title>
        <authorList>
            <consortium name="The Broad Institute Genomics Platform"/>
            <consortium name="The Broad Institute Genome Sequencing Center for Infectious Disease"/>
            <person name="Wu L."/>
            <person name="Ma J."/>
        </authorList>
    </citation>
    <scope>NUCLEOTIDE SEQUENCE [LARGE SCALE GENOMIC DNA]</scope>
    <source>
        <strain evidence="3 4">SYNS20</strain>
    </source>
</reference>
<dbReference type="GO" id="GO:0016853">
    <property type="term" value="F:isomerase activity"/>
    <property type="evidence" value="ECO:0007669"/>
    <property type="project" value="UniProtKB-KW"/>
</dbReference>
<organism evidence="3 4">
    <name type="scientific">Halobaculum halobium</name>
    <dbReference type="NCBI Taxonomy" id="3032281"/>
    <lineage>
        <taxon>Archaea</taxon>
        <taxon>Methanobacteriati</taxon>
        <taxon>Methanobacteriota</taxon>
        <taxon>Stenosarchaea group</taxon>
        <taxon>Halobacteria</taxon>
        <taxon>Halobacteriales</taxon>
        <taxon>Haloferacaceae</taxon>
        <taxon>Halobaculum</taxon>
    </lineage>
</organism>
<evidence type="ECO:0000256" key="1">
    <source>
        <dbReference type="ARBA" id="ARBA00023235"/>
    </source>
</evidence>
<dbReference type="PANTHER" id="PTHR13774">
    <property type="entry name" value="PHENAZINE BIOSYNTHESIS PROTEIN"/>
    <property type="match status" value="1"/>
</dbReference>
<proteinExistence type="predicted"/>
<dbReference type="Proteomes" id="UP001596443">
    <property type="component" value="Unassembled WGS sequence"/>
</dbReference>
<feature type="compositionally biased region" description="Low complexity" evidence="2">
    <location>
        <begin position="261"/>
        <end position="279"/>
    </location>
</feature>
<gene>
    <name evidence="3" type="ORF">ACFQFD_04545</name>
</gene>
<evidence type="ECO:0000313" key="4">
    <source>
        <dbReference type="Proteomes" id="UP001596443"/>
    </source>
</evidence>
<dbReference type="PANTHER" id="PTHR13774:SF39">
    <property type="entry name" value="BIOSYNTHESIS PROTEIN, PUTATIVE-RELATED"/>
    <property type="match status" value="1"/>
</dbReference>
<dbReference type="SUPFAM" id="SSF54506">
    <property type="entry name" value="Diaminopimelate epimerase-like"/>
    <property type="match status" value="1"/>
</dbReference>
<protein>
    <submittedName>
        <fullName evidence="3">PhzF family phenazine biosynthesis protein</fullName>
    </submittedName>
</protein>
<evidence type="ECO:0000256" key="2">
    <source>
        <dbReference type="SAM" id="MobiDB-lite"/>
    </source>
</evidence>
<dbReference type="EMBL" id="JBHSWX010000012">
    <property type="protein sequence ID" value="MFC6785266.1"/>
    <property type="molecule type" value="Genomic_DNA"/>
</dbReference>
<dbReference type="NCBIfam" id="TIGR00654">
    <property type="entry name" value="PhzF_family"/>
    <property type="match status" value="1"/>
</dbReference>
<feature type="region of interest" description="Disordered" evidence="2">
    <location>
        <begin position="260"/>
        <end position="279"/>
    </location>
</feature>
<dbReference type="Pfam" id="PF02567">
    <property type="entry name" value="PhzC-PhzF"/>
    <property type="match status" value="1"/>
</dbReference>
<dbReference type="InterPro" id="IPR003719">
    <property type="entry name" value="Phenazine_PhzF-like"/>
</dbReference>
<accession>A0ABD5T9H2</accession>
<keyword evidence="4" id="KW-1185">Reference proteome</keyword>
<evidence type="ECO:0000313" key="3">
    <source>
        <dbReference type="EMBL" id="MFC6785266.1"/>
    </source>
</evidence>
<dbReference type="AlphaFoldDB" id="A0ABD5T9H2"/>
<comment type="caution">
    <text evidence="3">The sequence shown here is derived from an EMBL/GenBank/DDBJ whole genome shotgun (WGS) entry which is preliminary data.</text>
</comment>
<keyword evidence="1" id="KW-0413">Isomerase</keyword>